<dbReference type="EMBL" id="VFMO01000001">
    <property type="protein sequence ID" value="TQJ13722.1"/>
    <property type="molecule type" value="Genomic_DNA"/>
</dbReference>
<reference evidence="3 4" key="1">
    <citation type="submission" date="2019-06" db="EMBL/GenBank/DDBJ databases">
        <title>Sequencing the genomes of 1000 actinobacteria strains.</title>
        <authorList>
            <person name="Klenk H.-P."/>
        </authorList>
    </citation>
    <scope>NUCLEOTIDE SEQUENCE [LARGE SCALE GENOMIC DNA]</scope>
    <source>
        <strain evidence="3 4">DSM 19828</strain>
    </source>
</reference>
<dbReference type="RefSeq" id="WP_141927741.1">
    <property type="nucleotide sequence ID" value="NZ_BAABCI010000002.1"/>
</dbReference>
<proteinExistence type="predicted"/>
<name>A0A542EEF0_9MICO</name>
<evidence type="ECO:0000313" key="4">
    <source>
        <dbReference type="Proteomes" id="UP000320806"/>
    </source>
</evidence>
<keyword evidence="2" id="KW-0472">Membrane</keyword>
<dbReference type="OrthoDB" id="8440251at2"/>
<feature type="region of interest" description="Disordered" evidence="1">
    <location>
        <begin position="72"/>
        <end position="107"/>
    </location>
</feature>
<dbReference type="Proteomes" id="UP000320806">
    <property type="component" value="Unassembled WGS sequence"/>
</dbReference>
<keyword evidence="2" id="KW-1133">Transmembrane helix</keyword>
<keyword evidence="4" id="KW-1185">Reference proteome</keyword>
<protein>
    <recommendedName>
        <fullName evidence="5">Pentapeptide repeat protein</fullName>
    </recommendedName>
</protein>
<feature type="transmembrane region" description="Helical" evidence="2">
    <location>
        <begin position="39"/>
        <end position="61"/>
    </location>
</feature>
<sequence>MTLHLLVELVNSVPTPMPSPSPGLEGGGGATTPSSTPAWVPYLTLIAAVLAAGVAFFAAILQRRSGRESAEAARASANAAKKSSQASERSAKAAEDSVALNAETSRATAERLDSEALGKRFQDAASQLGNANAAVRLAGVYSLARLADDWPEQRQTCVNVLCALLRMRPQMKTYTEEQHYPVELPDDGDQQVRRTVSDLISNRVTGTDALWATCDFDLTYAHLVDFRLRDATISGRFIMNGATIERDCSFTRTVFGGGLDAQELRINGTLKLTDVLPGPGKTVSLTGSYIDEGATLDFVLSKPPPATEQWAVWPTKIVCRGELILKVTKTTYEQATFHVPGLQLEPTASFRIIQTPASEADSSKLPKIEAKEWSTTASAKIAIPGSIRKKHIFKASEWTGVPQPQFEYAYVTPPDIDAILGLDDNDA</sequence>
<evidence type="ECO:0000256" key="2">
    <source>
        <dbReference type="SAM" id="Phobius"/>
    </source>
</evidence>
<organism evidence="3 4">
    <name type="scientific">Yimella lutea</name>
    <dbReference type="NCBI Taxonomy" id="587872"/>
    <lineage>
        <taxon>Bacteria</taxon>
        <taxon>Bacillati</taxon>
        <taxon>Actinomycetota</taxon>
        <taxon>Actinomycetes</taxon>
        <taxon>Micrococcales</taxon>
        <taxon>Dermacoccaceae</taxon>
        <taxon>Yimella</taxon>
    </lineage>
</organism>
<feature type="compositionally biased region" description="Low complexity" evidence="1">
    <location>
        <begin position="72"/>
        <end position="87"/>
    </location>
</feature>
<keyword evidence="2" id="KW-0812">Transmembrane</keyword>
<accession>A0A542EEF0</accession>
<evidence type="ECO:0000256" key="1">
    <source>
        <dbReference type="SAM" id="MobiDB-lite"/>
    </source>
</evidence>
<evidence type="ECO:0008006" key="5">
    <source>
        <dbReference type="Google" id="ProtNLM"/>
    </source>
</evidence>
<dbReference type="AlphaFoldDB" id="A0A542EEF0"/>
<comment type="caution">
    <text evidence="3">The sequence shown here is derived from an EMBL/GenBank/DDBJ whole genome shotgun (WGS) entry which is preliminary data.</text>
</comment>
<gene>
    <name evidence="3" type="ORF">FB459_1151</name>
</gene>
<evidence type="ECO:0000313" key="3">
    <source>
        <dbReference type="EMBL" id="TQJ13722.1"/>
    </source>
</evidence>